<dbReference type="SUPFAM" id="SSF103025">
    <property type="entry name" value="Folate-binding domain"/>
    <property type="match status" value="1"/>
</dbReference>
<dbReference type="GO" id="GO:0008168">
    <property type="term" value="F:methyltransferase activity"/>
    <property type="evidence" value="ECO:0007669"/>
    <property type="project" value="UniProtKB-KW"/>
</dbReference>
<evidence type="ECO:0000256" key="1">
    <source>
        <dbReference type="ARBA" id="ARBA00008609"/>
    </source>
</evidence>
<dbReference type="InterPro" id="IPR051691">
    <property type="entry name" value="Metab_Enz_Cyan_OpOx_G3PDH"/>
</dbReference>
<dbReference type="Gene3D" id="3.30.1360.120">
    <property type="entry name" value="Probable tRNA modification gtpase trme, domain 1"/>
    <property type="match status" value="1"/>
</dbReference>
<reference evidence="8" key="1">
    <citation type="submission" date="2017-11" db="EMBL/GenBank/DDBJ databases">
        <authorList>
            <person name="Watanabe M."/>
            <person name="Kojima H."/>
        </authorList>
    </citation>
    <scope>NUCLEOTIDE SEQUENCE [LARGE SCALE GENOMIC DNA]</scope>
    <source>
        <strain evidence="8">Tokyo 01</strain>
    </source>
</reference>
<dbReference type="Pfam" id="PF07992">
    <property type="entry name" value="Pyr_redox_2"/>
    <property type="match status" value="1"/>
</dbReference>
<dbReference type="Proteomes" id="UP000288096">
    <property type="component" value="Unassembled WGS sequence"/>
</dbReference>
<evidence type="ECO:0000259" key="3">
    <source>
        <dbReference type="Pfam" id="PF01571"/>
    </source>
</evidence>
<evidence type="ECO:0000259" key="5">
    <source>
        <dbReference type="Pfam" id="PF08669"/>
    </source>
</evidence>
<dbReference type="InterPro" id="IPR036188">
    <property type="entry name" value="FAD/NAD-bd_sf"/>
</dbReference>
<dbReference type="Pfam" id="PF17806">
    <property type="entry name" value="SO_alpha_A3"/>
    <property type="match status" value="1"/>
</dbReference>
<dbReference type="OrthoDB" id="9806257at2"/>
<feature type="domain" description="FAD/NAD(P)-binding" evidence="4">
    <location>
        <begin position="166"/>
        <end position="419"/>
    </location>
</feature>
<dbReference type="Gene3D" id="1.10.10.1100">
    <property type="entry name" value="BFD-like [2Fe-2S]-binding domain"/>
    <property type="match status" value="1"/>
</dbReference>
<feature type="domain" description="Aminomethyltransferase C-terminal" evidence="5">
    <location>
        <begin position="881"/>
        <end position="965"/>
    </location>
</feature>
<dbReference type="PRINTS" id="PR00469">
    <property type="entry name" value="PNDRDTASEII"/>
</dbReference>
<evidence type="ECO:0000313" key="7">
    <source>
        <dbReference type="EMBL" id="GBC61109.1"/>
    </source>
</evidence>
<comment type="caution">
    <text evidence="7">The sequence shown here is derived from an EMBL/GenBank/DDBJ whole genome shotgun (WGS) entry which is preliminary data.</text>
</comment>
<dbReference type="SUPFAM" id="SSF101790">
    <property type="entry name" value="Aminomethyltransferase beta-barrel domain"/>
    <property type="match status" value="1"/>
</dbReference>
<dbReference type="Pfam" id="PF08669">
    <property type="entry name" value="GCV_T_C"/>
    <property type="match status" value="1"/>
</dbReference>
<name>A0A401FVX3_9BACT</name>
<comment type="similarity">
    <text evidence="1">Belongs to the GcvT family.</text>
</comment>
<dbReference type="Gene3D" id="3.10.20.440">
    <property type="entry name" value="2Fe-2S iron-sulphur cluster binding domain, sarcosine oxidase, alpha subunit, N-terminal domain"/>
    <property type="match status" value="1"/>
</dbReference>
<evidence type="ECO:0000259" key="4">
    <source>
        <dbReference type="Pfam" id="PF07992"/>
    </source>
</evidence>
<dbReference type="Pfam" id="PF01571">
    <property type="entry name" value="GCV_T"/>
    <property type="match status" value="1"/>
</dbReference>
<protein>
    <submittedName>
        <fullName evidence="7">Aminomethyltransferase</fullName>
    </submittedName>
</protein>
<sequence>MKKRKIRRLKDLPTLRIAADKPLTLKMGLRRYRGFKGDTVATALYAHGVRVFSGSLKYRRPRGLYSLDGQCANCLMEINGLPNTNAETTLLRHGMKAGFQNARFGMGAKLRDKMDWAMSAGFQYRRFLRPRFLRPFFLRRIRKATGGGKLPAKPETAAGTAYLHTDVCIMGGGPAGITAALAAAGQGLDVILLEARPWTGGSFDYRTALYDREIPMWLRARELAEMAENRPEIRIFLRASVTGFYADNRITAFQDRDTGAESRLLDIRARSVVTATGCVERPLVFEHNDRPGVMLPGCAHRLANTYGILPGEQAVFSVGHDAGIEAALDLHDLGVGVLAVADCRQDGPSPVLAERLAKENIPLLKGWAASEVRGKKGVEQVVLSRADGSETREFACDLLAASAGLTPVTGPLAMAGFRTAYDAHTGFFLPQNLPEGIYMAGRMTGLEHPLSPEASGHLAGLRAAAHCGADVEKEISAGRETLKSLPGPVRGHDIVSGPCNGRKAFVCFDADVTLRNIEQSCQAGFDTAMLAKRWTGAGTGPGQGGMAGHNLPLLLARYTDQPVREKTPDTVRPPLIPVLLGDLAAGKRTPVRRSPLHPPGAGDKTAFRREDGWEVARAGSAEADVADEARNVHENVGITDLSAAGKFRIFGPDALRALQRVYVGDIAGLGQGRAIWSAMCHENGCVADHGVIAMQGADDYFLTTTPERAGETAAWFYQHTRSEAWDFHMADLTDTLGTLAVAGPRARYLFQQITESNISDAALPLMGYRMMTLKGSLPVRVIRQGDLGEISYEIYLPASYMPAIWELILETGKKQGIRPFGPAARSLLRLEKGEIDLARETEIRTTLTDLGLGGLWNRKKSVTPVGHDALCRAAQREGGMRRVGFRMEEAETGGRQLQDGAIVVDDAIRGHVCLSHYSHAVNAVVGTALMEAPLAEPGTRLALYEHDMHPDQRRYATVVPMPFYDPEGVRIRQ</sequence>
<keyword evidence="7" id="KW-0489">Methyltransferase</keyword>
<proteinExistence type="inferred from homology"/>
<dbReference type="SUPFAM" id="SSF51905">
    <property type="entry name" value="FAD/NAD(P)-binding domain"/>
    <property type="match status" value="1"/>
</dbReference>
<reference evidence="8" key="2">
    <citation type="submission" date="2019-01" db="EMBL/GenBank/DDBJ databases">
        <title>Genome sequence of Desulfonema ishimotonii strain Tokyo 01.</title>
        <authorList>
            <person name="Fukui M."/>
        </authorList>
    </citation>
    <scope>NUCLEOTIDE SEQUENCE [LARGE SCALE GENOMIC DNA]</scope>
    <source>
        <strain evidence="8">Tokyo 01</strain>
    </source>
</reference>
<keyword evidence="8" id="KW-1185">Reference proteome</keyword>
<dbReference type="Gene3D" id="3.50.50.60">
    <property type="entry name" value="FAD/NAD(P)-binding domain"/>
    <property type="match status" value="2"/>
</dbReference>
<dbReference type="PANTHER" id="PTHR42949:SF3">
    <property type="entry name" value="ANAEROBIC GLYCEROL-3-PHOSPHATE DEHYDROGENASE SUBUNIT B"/>
    <property type="match status" value="1"/>
</dbReference>
<dbReference type="InterPro" id="IPR041854">
    <property type="entry name" value="BFD-like_2Fe2S-bd_dom_sf"/>
</dbReference>
<dbReference type="AlphaFoldDB" id="A0A401FVX3"/>
<dbReference type="InterPro" id="IPR023753">
    <property type="entry name" value="FAD/NAD-binding_dom"/>
</dbReference>
<dbReference type="EMBL" id="BEXT01000001">
    <property type="protein sequence ID" value="GBC61109.1"/>
    <property type="molecule type" value="Genomic_DNA"/>
</dbReference>
<dbReference type="GO" id="GO:0016491">
    <property type="term" value="F:oxidoreductase activity"/>
    <property type="evidence" value="ECO:0007669"/>
    <property type="project" value="UniProtKB-KW"/>
</dbReference>
<accession>A0A401FVX3</accession>
<dbReference type="InterPro" id="IPR029043">
    <property type="entry name" value="GcvT/YgfZ_C"/>
</dbReference>
<dbReference type="RefSeq" id="WP_124328440.1">
    <property type="nucleotide sequence ID" value="NZ_BEXT01000001.1"/>
</dbReference>
<organism evidence="7 8">
    <name type="scientific">Desulfonema ishimotonii</name>
    <dbReference type="NCBI Taxonomy" id="45657"/>
    <lineage>
        <taxon>Bacteria</taxon>
        <taxon>Pseudomonadati</taxon>
        <taxon>Thermodesulfobacteriota</taxon>
        <taxon>Desulfobacteria</taxon>
        <taxon>Desulfobacterales</taxon>
        <taxon>Desulfococcaceae</taxon>
        <taxon>Desulfonema</taxon>
    </lineage>
</organism>
<dbReference type="InterPro" id="IPR006222">
    <property type="entry name" value="GCVT_N"/>
</dbReference>
<feature type="domain" description="GCVT N-terminal" evidence="3">
    <location>
        <begin position="609"/>
        <end position="857"/>
    </location>
</feature>
<keyword evidence="2" id="KW-0560">Oxidoreductase</keyword>
<dbReference type="PANTHER" id="PTHR42949">
    <property type="entry name" value="ANAEROBIC GLYCEROL-3-PHOSPHATE DEHYDROGENASE SUBUNIT B"/>
    <property type="match status" value="1"/>
</dbReference>
<dbReference type="InterPro" id="IPR027266">
    <property type="entry name" value="TrmE/GcvT-like"/>
</dbReference>
<evidence type="ECO:0000313" key="8">
    <source>
        <dbReference type="Proteomes" id="UP000288096"/>
    </source>
</evidence>
<gene>
    <name evidence="7" type="ORF">DENIS_2069</name>
</gene>
<keyword evidence="7" id="KW-0808">Transferase</keyword>
<feature type="domain" description="SoxA A3" evidence="6">
    <location>
        <begin position="503"/>
        <end position="587"/>
    </location>
</feature>
<dbReference type="Pfam" id="PF13510">
    <property type="entry name" value="Fer2_4"/>
    <property type="match status" value="1"/>
</dbReference>
<dbReference type="PRINTS" id="PR00368">
    <property type="entry name" value="FADPNR"/>
</dbReference>
<dbReference type="GO" id="GO:0032259">
    <property type="term" value="P:methylation"/>
    <property type="evidence" value="ECO:0007669"/>
    <property type="project" value="UniProtKB-KW"/>
</dbReference>
<dbReference type="InterPro" id="IPR042204">
    <property type="entry name" value="2Fe-2S-bd_N"/>
</dbReference>
<dbReference type="InterPro" id="IPR041117">
    <property type="entry name" value="SoxA_A3"/>
</dbReference>
<evidence type="ECO:0000256" key="2">
    <source>
        <dbReference type="ARBA" id="ARBA00023002"/>
    </source>
</evidence>
<dbReference type="InterPro" id="IPR013977">
    <property type="entry name" value="GcvT_C"/>
</dbReference>
<evidence type="ECO:0000259" key="6">
    <source>
        <dbReference type="Pfam" id="PF17806"/>
    </source>
</evidence>